<evidence type="ECO:0008006" key="3">
    <source>
        <dbReference type="Google" id="ProtNLM"/>
    </source>
</evidence>
<comment type="caution">
    <text evidence="1">The sequence shown here is derived from an EMBL/GenBank/DDBJ whole genome shotgun (WGS) entry which is preliminary data.</text>
</comment>
<sequence length="140" mass="16119">MMNFRLNSSAQAPTTRLLDNLNRLGRRTPEMLAQRRQNNGDPLLKGWRGMHLDKYDNTIDRDEHLANYLTQLICHPMLNILDLPKRVNPALLPANLIDSFEMLKKKFDTQYSTSQLHHLTSMALVNLQQGENESLCSFVA</sequence>
<dbReference type="OrthoDB" id="1426925at2759"/>
<evidence type="ECO:0000313" key="1">
    <source>
        <dbReference type="EMBL" id="RDX94864.1"/>
    </source>
</evidence>
<evidence type="ECO:0000313" key="2">
    <source>
        <dbReference type="Proteomes" id="UP000257109"/>
    </source>
</evidence>
<accession>A0A371GWE4</accession>
<keyword evidence="2" id="KW-1185">Reference proteome</keyword>
<organism evidence="1 2">
    <name type="scientific">Mucuna pruriens</name>
    <name type="common">Velvet bean</name>
    <name type="synonym">Dolichos pruriens</name>
    <dbReference type="NCBI Taxonomy" id="157652"/>
    <lineage>
        <taxon>Eukaryota</taxon>
        <taxon>Viridiplantae</taxon>
        <taxon>Streptophyta</taxon>
        <taxon>Embryophyta</taxon>
        <taxon>Tracheophyta</taxon>
        <taxon>Spermatophyta</taxon>
        <taxon>Magnoliopsida</taxon>
        <taxon>eudicotyledons</taxon>
        <taxon>Gunneridae</taxon>
        <taxon>Pentapetalae</taxon>
        <taxon>rosids</taxon>
        <taxon>fabids</taxon>
        <taxon>Fabales</taxon>
        <taxon>Fabaceae</taxon>
        <taxon>Papilionoideae</taxon>
        <taxon>50 kb inversion clade</taxon>
        <taxon>NPAAA clade</taxon>
        <taxon>indigoferoid/millettioid clade</taxon>
        <taxon>Phaseoleae</taxon>
        <taxon>Mucuna</taxon>
    </lineage>
</organism>
<dbReference type="EMBL" id="QJKJ01004263">
    <property type="protein sequence ID" value="RDX94864.1"/>
    <property type="molecule type" value="Genomic_DNA"/>
</dbReference>
<dbReference type="AlphaFoldDB" id="A0A371GWE4"/>
<gene>
    <name evidence="1" type="ORF">CR513_22700</name>
</gene>
<protein>
    <recommendedName>
        <fullName evidence="3">Retrotransposon gag domain-containing protein</fullName>
    </recommendedName>
</protein>
<name>A0A371GWE4_MUCPR</name>
<reference evidence="1" key="1">
    <citation type="submission" date="2018-05" db="EMBL/GenBank/DDBJ databases">
        <title>Draft genome of Mucuna pruriens seed.</title>
        <authorList>
            <person name="Nnadi N.E."/>
            <person name="Vos R."/>
            <person name="Hasami M.H."/>
            <person name="Devisetty U.K."/>
            <person name="Aguiy J.C."/>
        </authorList>
    </citation>
    <scope>NUCLEOTIDE SEQUENCE [LARGE SCALE GENOMIC DNA]</scope>
    <source>
        <strain evidence="1">JCA_2017</strain>
    </source>
</reference>
<dbReference type="Proteomes" id="UP000257109">
    <property type="component" value="Unassembled WGS sequence"/>
</dbReference>
<feature type="non-terminal residue" evidence="1">
    <location>
        <position position="1"/>
    </location>
</feature>
<proteinExistence type="predicted"/>